<feature type="chain" id="PRO_5013058834" description="DUF4294 domain-containing protein" evidence="1">
    <location>
        <begin position="32"/>
        <end position="195"/>
    </location>
</feature>
<dbReference type="Proteomes" id="UP000220133">
    <property type="component" value="Chromosome"/>
</dbReference>
<proteinExistence type="predicted"/>
<protein>
    <recommendedName>
        <fullName evidence="4">DUF4294 domain-containing protein</fullName>
    </recommendedName>
</protein>
<gene>
    <name evidence="2" type="ORF">COR50_16765</name>
</gene>
<sequence length="195" mass="23061">MLHQIKPQRMKSFIYGCCTMVACLFVLPAVAQDASPGNIDANTVAKPVYEPDVIYKIFGKTRELLFCEYLDITPGEQMKFLDEFMEYETEKLPWKQERDVLLRTYNEKFTSLEEEKLYNITRHLWANEKEYGAIQMRYYKRLTKLIGSARTSQFFQLDNYFEQLTRLYIQNDLPFIQELEASRKFGPIAKVKKSS</sequence>
<accession>A0A291QXL6</accession>
<dbReference type="KEGG" id="cbae:COR50_16765"/>
<evidence type="ECO:0000256" key="1">
    <source>
        <dbReference type="SAM" id="SignalP"/>
    </source>
</evidence>
<keyword evidence="3" id="KW-1185">Reference proteome</keyword>
<feature type="signal peptide" evidence="1">
    <location>
        <begin position="1"/>
        <end position="31"/>
    </location>
</feature>
<dbReference type="EMBL" id="CP023777">
    <property type="protein sequence ID" value="ATL48680.1"/>
    <property type="molecule type" value="Genomic_DNA"/>
</dbReference>
<keyword evidence="1" id="KW-0732">Signal</keyword>
<evidence type="ECO:0008006" key="4">
    <source>
        <dbReference type="Google" id="ProtNLM"/>
    </source>
</evidence>
<organism evidence="2 3">
    <name type="scientific">Chitinophaga caeni</name>
    <dbReference type="NCBI Taxonomy" id="2029983"/>
    <lineage>
        <taxon>Bacteria</taxon>
        <taxon>Pseudomonadati</taxon>
        <taxon>Bacteroidota</taxon>
        <taxon>Chitinophagia</taxon>
        <taxon>Chitinophagales</taxon>
        <taxon>Chitinophagaceae</taxon>
        <taxon>Chitinophaga</taxon>
    </lineage>
</organism>
<dbReference type="PROSITE" id="PS51257">
    <property type="entry name" value="PROKAR_LIPOPROTEIN"/>
    <property type="match status" value="1"/>
</dbReference>
<dbReference type="AlphaFoldDB" id="A0A291QXL6"/>
<evidence type="ECO:0000313" key="2">
    <source>
        <dbReference type="EMBL" id="ATL48680.1"/>
    </source>
</evidence>
<evidence type="ECO:0000313" key="3">
    <source>
        <dbReference type="Proteomes" id="UP000220133"/>
    </source>
</evidence>
<name>A0A291QXL6_9BACT</name>
<reference evidence="2 3" key="1">
    <citation type="submission" date="2017-10" db="EMBL/GenBank/DDBJ databases">
        <title>Paenichitinophaga pekingensis gen. nov., sp. nov., isolated from activated sludge.</title>
        <authorList>
            <person name="Jin D."/>
            <person name="Kong X."/>
            <person name="Deng Y."/>
            <person name="Bai Z."/>
        </authorList>
    </citation>
    <scope>NUCLEOTIDE SEQUENCE [LARGE SCALE GENOMIC DNA]</scope>
    <source>
        <strain evidence="2 3">13</strain>
    </source>
</reference>